<dbReference type="Gene3D" id="2.40.30.10">
    <property type="entry name" value="Translation factors"/>
    <property type="match status" value="1"/>
</dbReference>
<dbReference type="CDD" id="cd00207">
    <property type="entry name" value="fer2"/>
    <property type="match status" value="1"/>
</dbReference>
<dbReference type="EMBL" id="JANTHZ010000002">
    <property type="protein sequence ID" value="MCS0494647.1"/>
    <property type="molecule type" value="Genomic_DNA"/>
</dbReference>
<dbReference type="RefSeq" id="WP_258731673.1">
    <property type="nucleotide sequence ID" value="NZ_JANTHZ010000002.1"/>
</dbReference>
<evidence type="ECO:0000313" key="3">
    <source>
        <dbReference type="EMBL" id="MCS0494647.1"/>
    </source>
</evidence>
<evidence type="ECO:0000313" key="4">
    <source>
        <dbReference type="Proteomes" id="UP001151088"/>
    </source>
</evidence>
<name>A0A9X2T1F5_9HYPH</name>
<dbReference type="CDD" id="cd06190">
    <property type="entry name" value="T4MO_e_transfer_like"/>
    <property type="match status" value="1"/>
</dbReference>
<dbReference type="SUPFAM" id="SSF52343">
    <property type="entry name" value="Ferredoxin reductase-like, C-terminal NADP-linked domain"/>
    <property type="match status" value="1"/>
</dbReference>
<reference evidence="3" key="1">
    <citation type="submission" date="2022-08" db="EMBL/GenBank/DDBJ databases">
        <authorList>
            <person name="Li F."/>
        </authorList>
    </citation>
    <scope>NUCLEOTIDE SEQUENCE</scope>
    <source>
        <strain evidence="3">MQZ15Z-1</strain>
    </source>
</reference>
<dbReference type="InterPro" id="IPR036010">
    <property type="entry name" value="2Fe-2S_ferredoxin-like_sf"/>
</dbReference>
<dbReference type="InterPro" id="IPR050415">
    <property type="entry name" value="MRET"/>
</dbReference>
<dbReference type="PANTHER" id="PTHR47354:SF5">
    <property type="entry name" value="PROTEIN RFBI"/>
    <property type="match status" value="1"/>
</dbReference>
<dbReference type="SUPFAM" id="SSF63380">
    <property type="entry name" value="Riboflavin synthase domain-like"/>
    <property type="match status" value="1"/>
</dbReference>
<evidence type="ECO:0000259" key="2">
    <source>
        <dbReference type="PROSITE" id="PS51384"/>
    </source>
</evidence>
<dbReference type="InterPro" id="IPR017938">
    <property type="entry name" value="Riboflavin_synthase-like_b-brl"/>
</dbReference>
<dbReference type="PROSITE" id="PS51384">
    <property type="entry name" value="FAD_FR"/>
    <property type="match status" value="1"/>
</dbReference>
<comment type="caution">
    <text evidence="3">The sequence shown here is derived from an EMBL/GenBank/DDBJ whole genome shotgun (WGS) entry which is preliminary data.</text>
</comment>
<dbReference type="Pfam" id="PF00111">
    <property type="entry name" value="Fer2"/>
    <property type="match status" value="1"/>
</dbReference>
<dbReference type="SUPFAM" id="SSF54292">
    <property type="entry name" value="2Fe-2S ferredoxin-like"/>
    <property type="match status" value="1"/>
</dbReference>
<accession>A0A9X2T1F5</accession>
<dbReference type="PANTHER" id="PTHR47354">
    <property type="entry name" value="NADH OXIDOREDUCTASE HCR"/>
    <property type="match status" value="1"/>
</dbReference>
<dbReference type="GO" id="GO:0051536">
    <property type="term" value="F:iron-sulfur cluster binding"/>
    <property type="evidence" value="ECO:0007669"/>
    <property type="project" value="InterPro"/>
</dbReference>
<evidence type="ECO:0000259" key="1">
    <source>
        <dbReference type="PROSITE" id="PS51085"/>
    </source>
</evidence>
<dbReference type="PROSITE" id="PS51085">
    <property type="entry name" value="2FE2S_FER_2"/>
    <property type="match status" value="1"/>
</dbReference>
<feature type="domain" description="2Fe-2S ferredoxin-type" evidence="1">
    <location>
        <begin position="10"/>
        <end position="100"/>
    </location>
</feature>
<dbReference type="Pfam" id="PF00175">
    <property type="entry name" value="NAD_binding_1"/>
    <property type="match status" value="1"/>
</dbReference>
<dbReference type="Gene3D" id="3.10.20.30">
    <property type="match status" value="1"/>
</dbReference>
<dbReference type="Proteomes" id="UP001151088">
    <property type="component" value="Unassembled WGS sequence"/>
</dbReference>
<dbReference type="InterPro" id="IPR001041">
    <property type="entry name" value="2Fe-2S_ferredoxin-type"/>
</dbReference>
<dbReference type="InterPro" id="IPR001433">
    <property type="entry name" value="OxRdtase_FAD/NAD-bd"/>
</dbReference>
<dbReference type="Pfam" id="PF00970">
    <property type="entry name" value="FAD_binding_6"/>
    <property type="match status" value="1"/>
</dbReference>
<organism evidence="3 4">
    <name type="scientific">Ancylobacter mangrovi</name>
    <dbReference type="NCBI Taxonomy" id="2972472"/>
    <lineage>
        <taxon>Bacteria</taxon>
        <taxon>Pseudomonadati</taxon>
        <taxon>Pseudomonadota</taxon>
        <taxon>Alphaproteobacteria</taxon>
        <taxon>Hyphomicrobiales</taxon>
        <taxon>Xanthobacteraceae</taxon>
        <taxon>Ancylobacter</taxon>
    </lineage>
</organism>
<dbReference type="Gene3D" id="3.40.50.80">
    <property type="entry name" value="Nucleotide-binding domain of ferredoxin-NADP reductase (FNR) module"/>
    <property type="match status" value="1"/>
</dbReference>
<keyword evidence="4" id="KW-1185">Reference proteome</keyword>
<dbReference type="InterPro" id="IPR008333">
    <property type="entry name" value="Cbr1-like_FAD-bd_dom"/>
</dbReference>
<dbReference type="GO" id="GO:0016491">
    <property type="term" value="F:oxidoreductase activity"/>
    <property type="evidence" value="ECO:0007669"/>
    <property type="project" value="InterPro"/>
</dbReference>
<sequence>MGTDIKAGIHTVTIAGGPLAFPCGKDDTILSGGLRAGIGLPHECLSGGCGKCYFDLAGGAVEDIWLEAKGLSPRARERGRRLACQSRPLGDCTIKLRPDPALAPPIRPARRPARLVSRRMLAPGMAEFAFAAEGAARFLPGQFALLQLPGVAGRRAYSMSNLANEDGRWEFVVRRVPGGAGTGRLFEMEEGAAVELDGPYGNAYLRTDTGRDIICIAGGSGLSPIISIARAAVADDELLEHRRITVFYGGRGPDDLCTTTFWQENRRLHTHAECHVAISDPTAAGAADWTGHRGFIHEIVQKVLASADMPNFDYYLCGPAPMVEALVELLETGASVPRGQIHYDSFF</sequence>
<dbReference type="InterPro" id="IPR017927">
    <property type="entry name" value="FAD-bd_FR_type"/>
</dbReference>
<gene>
    <name evidence="3" type="ORF">NVS89_06015</name>
</gene>
<dbReference type="AlphaFoldDB" id="A0A9X2T1F5"/>
<dbReference type="InterPro" id="IPR039261">
    <property type="entry name" value="FNR_nucleotide-bd"/>
</dbReference>
<dbReference type="InterPro" id="IPR012675">
    <property type="entry name" value="Beta-grasp_dom_sf"/>
</dbReference>
<proteinExistence type="predicted"/>
<protein>
    <submittedName>
        <fullName evidence="3">FAD-binding oxidoreductase</fullName>
    </submittedName>
</protein>
<feature type="domain" description="FAD-binding FR-type" evidence="2">
    <location>
        <begin position="108"/>
        <end position="206"/>
    </location>
</feature>
<dbReference type="PRINTS" id="PR00410">
    <property type="entry name" value="PHEHYDRXLASE"/>
</dbReference>